<dbReference type="NCBIfam" id="NF001136">
    <property type="entry name" value="PRK00142.1-4"/>
    <property type="match status" value="1"/>
</dbReference>
<gene>
    <name evidence="1" type="primary">trhO</name>
    <name evidence="3" type="ORF">CKA81_10610</name>
</gene>
<dbReference type="Pfam" id="PF00581">
    <property type="entry name" value="Rhodanese"/>
    <property type="match status" value="1"/>
</dbReference>
<dbReference type="EC" id="1.14.-.-" evidence="1"/>
<evidence type="ECO:0000313" key="3">
    <source>
        <dbReference type="EMBL" id="QAA94234.1"/>
    </source>
</evidence>
<dbReference type="KEGG" id="pus:CKA81_10610"/>
<dbReference type="HAMAP" id="MF_00469">
    <property type="entry name" value="TrhO"/>
    <property type="match status" value="1"/>
</dbReference>
<proteinExistence type="inferred from homology"/>
<dbReference type="SUPFAM" id="SSF52821">
    <property type="entry name" value="Rhodanese/Cell cycle control phosphatase"/>
    <property type="match status" value="1"/>
</dbReference>
<comment type="similarity">
    <text evidence="1">Belongs to the TrhO family.</text>
</comment>
<dbReference type="Gene3D" id="3.30.70.100">
    <property type="match status" value="1"/>
</dbReference>
<accession>A0A410GD95</accession>
<feature type="domain" description="Rhodanese" evidence="2">
    <location>
        <begin position="123"/>
        <end position="221"/>
    </location>
</feature>
<comment type="catalytic activity">
    <reaction evidence="1">
        <text>uridine(34) in tRNA + AH2 + O2 = 5-hydroxyuridine(34) in tRNA + A + H2O</text>
        <dbReference type="Rhea" id="RHEA:64224"/>
        <dbReference type="Rhea" id="RHEA-COMP:11727"/>
        <dbReference type="Rhea" id="RHEA-COMP:13381"/>
        <dbReference type="ChEBI" id="CHEBI:13193"/>
        <dbReference type="ChEBI" id="CHEBI:15377"/>
        <dbReference type="ChEBI" id="CHEBI:15379"/>
        <dbReference type="ChEBI" id="CHEBI:17499"/>
        <dbReference type="ChEBI" id="CHEBI:65315"/>
        <dbReference type="ChEBI" id="CHEBI:136877"/>
    </reaction>
</comment>
<dbReference type="PANTHER" id="PTHR43268:SF3">
    <property type="entry name" value="RHODANESE-LIKE DOMAIN-CONTAINING PROTEIN 7-RELATED"/>
    <property type="match status" value="1"/>
</dbReference>
<reference evidence="3 4" key="1">
    <citation type="submission" date="2017-08" db="EMBL/GenBank/DDBJ databases">
        <authorList>
            <person name="Park S.-J."/>
            <person name="Kim H."/>
        </authorList>
    </citation>
    <scope>NUCLEOTIDE SEQUENCE [LARGE SCALE GENOMIC DNA]</scope>
    <source>
        <strain evidence="4">ye3</strain>
    </source>
</reference>
<dbReference type="Gene3D" id="3.40.250.10">
    <property type="entry name" value="Rhodanese-like domain"/>
    <property type="match status" value="1"/>
</dbReference>
<dbReference type="InterPro" id="IPR020936">
    <property type="entry name" value="TrhO"/>
</dbReference>
<evidence type="ECO:0000256" key="1">
    <source>
        <dbReference type="HAMAP-Rule" id="MF_00469"/>
    </source>
</evidence>
<dbReference type="SMART" id="SM00450">
    <property type="entry name" value="RHOD"/>
    <property type="match status" value="1"/>
</dbReference>
<dbReference type="OrthoDB" id="9778326at2"/>
<sequence length="309" mass="34684">MSQFLIAALYKFVALPDYQDLQQPLFDFCESQQVKGTLLLAQEGINGTIAGSNAGVAAVLAYLRSDPRLAQLEHKESWAETMPFYRMKVKLKREIVTMGVPDLQPDTMAGTYVPPEKWNALVDDPQVVVVDVRNDYEVSIGSFQGAVNPNTTSFSEFPQWVQEQSVEGGVLAGGAKVAMFCTGGIRCEKSTAYLRSQGFDQVYHLQGGILKYLETVPAEESRWDGECFVFDERVSVQHGLEPGSYALCRACRLPLSAEDKASEHYVEGVSCPHCHDQHTDEQKQRFMERQKQVELARARRQRHIGVRMK</sequence>
<evidence type="ECO:0000259" key="2">
    <source>
        <dbReference type="PROSITE" id="PS50206"/>
    </source>
</evidence>
<dbReference type="GO" id="GO:0006400">
    <property type="term" value="P:tRNA modification"/>
    <property type="evidence" value="ECO:0007669"/>
    <property type="project" value="UniProtKB-UniRule"/>
</dbReference>
<dbReference type="InterPro" id="IPR036873">
    <property type="entry name" value="Rhodanese-like_dom_sf"/>
</dbReference>
<dbReference type="EMBL" id="CP022987">
    <property type="protein sequence ID" value="QAA94234.1"/>
    <property type="molecule type" value="Genomic_DNA"/>
</dbReference>
<keyword evidence="4" id="KW-1185">Reference proteome</keyword>
<dbReference type="CDD" id="cd01518">
    <property type="entry name" value="RHOD_YceA"/>
    <property type="match status" value="1"/>
</dbReference>
<dbReference type="InterPro" id="IPR001763">
    <property type="entry name" value="Rhodanese-like_dom"/>
</dbReference>
<dbReference type="AlphaFoldDB" id="A0A410GD95"/>
<protein>
    <recommendedName>
        <fullName evidence="1">tRNA uridine(34) hydroxylase</fullName>
        <ecNumber evidence="1">1.14.-.-</ecNumber>
    </recommendedName>
    <alternativeName>
        <fullName evidence="1">tRNA hydroxylation protein O</fullName>
    </alternativeName>
</protein>
<evidence type="ECO:0000313" key="4">
    <source>
        <dbReference type="Proteomes" id="UP000283474"/>
    </source>
</evidence>
<organism evidence="3 4">
    <name type="scientific">Pollutimonas thiosulfatoxidans</name>
    <dbReference type="NCBI Taxonomy" id="2028345"/>
    <lineage>
        <taxon>Bacteria</taxon>
        <taxon>Pseudomonadati</taxon>
        <taxon>Pseudomonadota</taxon>
        <taxon>Betaproteobacteria</taxon>
        <taxon>Burkholderiales</taxon>
        <taxon>Alcaligenaceae</taxon>
        <taxon>Pollutimonas</taxon>
    </lineage>
</organism>
<dbReference type="Proteomes" id="UP000283474">
    <property type="component" value="Chromosome"/>
</dbReference>
<dbReference type="PANTHER" id="PTHR43268">
    <property type="entry name" value="THIOSULFATE SULFURTRANSFERASE/RHODANESE-LIKE DOMAIN-CONTAINING PROTEIN 2"/>
    <property type="match status" value="1"/>
</dbReference>
<dbReference type="Pfam" id="PF17773">
    <property type="entry name" value="UPF0176_N"/>
    <property type="match status" value="1"/>
</dbReference>
<dbReference type="InterPro" id="IPR040503">
    <property type="entry name" value="TRHO_N"/>
</dbReference>
<dbReference type="RefSeq" id="WP_128355238.1">
    <property type="nucleotide sequence ID" value="NZ_CP022987.1"/>
</dbReference>
<dbReference type="PROSITE" id="PS50206">
    <property type="entry name" value="RHODANESE_3"/>
    <property type="match status" value="1"/>
</dbReference>
<name>A0A410GD95_9BURK</name>
<dbReference type="GO" id="GO:0016705">
    <property type="term" value="F:oxidoreductase activity, acting on paired donors, with incorporation or reduction of molecular oxygen"/>
    <property type="evidence" value="ECO:0007669"/>
    <property type="project" value="UniProtKB-UniRule"/>
</dbReference>
<comment type="function">
    <text evidence="1">Catalyzes oxygen-dependent 5-hydroxyuridine (ho5U) modification at position 34 in tRNAs.</text>
</comment>
<keyword evidence="1" id="KW-0819">tRNA processing</keyword>
<keyword evidence="1" id="KW-0560">Oxidoreductase</keyword>